<dbReference type="AlphaFoldDB" id="A0A225DYD8"/>
<dbReference type="GO" id="GO:0003677">
    <property type="term" value="F:DNA binding"/>
    <property type="evidence" value="ECO:0007669"/>
    <property type="project" value="InterPro"/>
</dbReference>
<accession>A0A225DYD8</accession>
<feature type="region of interest" description="Disordered" evidence="1">
    <location>
        <begin position="225"/>
        <end position="308"/>
    </location>
</feature>
<dbReference type="Pfam" id="PF13808">
    <property type="entry name" value="DDE_Tnp_1_assoc"/>
    <property type="match status" value="1"/>
</dbReference>
<name>A0A225DYD8_9BACT</name>
<dbReference type="Pfam" id="PF01609">
    <property type="entry name" value="DDE_Tnp_1"/>
    <property type="match status" value="1"/>
</dbReference>
<dbReference type="NCBIfam" id="NF033564">
    <property type="entry name" value="transpos_ISAs1"/>
    <property type="match status" value="1"/>
</dbReference>
<gene>
    <name evidence="5" type="ORF">FRUB_05039</name>
</gene>
<dbReference type="GO" id="GO:0006313">
    <property type="term" value="P:DNA transposition"/>
    <property type="evidence" value="ECO:0007669"/>
    <property type="project" value="InterPro"/>
</dbReference>
<dbReference type="GO" id="GO:0004803">
    <property type="term" value="F:transposase activity"/>
    <property type="evidence" value="ECO:0007669"/>
    <property type="project" value="InterPro"/>
</dbReference>
<feature type="domain" description="H repeat-associated protein N-terminal" evidence="4">
    <location>
        <begin position="7"/>
        <end position="94"/>
    </location>
</feature>
<keyword evidence="2" id="KW-0472">Membrane</keyword>
<dbReference type="PANTHER" id="PTHR30298:SF0">
    <property type="entry name" value="PROTEIN YBFL-RELATED"/>
    <property type="match status" value="1"/>
</dbReference>
<keyword evidence="2" id="KW-0812">Transmembrane</keyword>
<feature type="compositionally biased region" description="Basic and acidic residues" evidence="1">
    <location>
        <begin position="229"/>
        <end position="256"/>
    </location>
</feature>
<proteinExistence type="predicted"/>
<feature type="transmembrane region" description="Helical" evidence="2">
    <location>
        <begin position="25"/>
        <end position="47"/>
    </location>
</feature>
<organism evidence="5 6">
    <name type="scientific">Fimbriiglobus ruber</name>
    <dbReference type="NCBI Taxonomy" id="1908690"/>
    <lineage>
        <taxon>Bacteria</taxon>
        <taxon>Pseudomonadati</taxon>
        <taxon>Planctomycetota</taxon>
        <taxon>Planctomycetia</taxon>
        <taxon>Gemmatales</taxon>
        <taxon>Gemmataceae</taxon>
        <taxon>Fimbriiglobus</taxon>
    </lineage>
</organism>
<dbReference type="InterPro" id="IPR051698">
    <property type="entry name" value="Transposase_11-like"/>
</dbReference>
<sequence length="308" mass="32804">MARSLIERLGELKDPRDPRGLRYPLVPVLALCVVGILAGHTSLAAIAQFGRLRKHWLGHALGFRSGRIPAATTLSLVLRALDADDLDRIIGAWLADRHADGWDHIALDGKTLRGSRDGQVPGVHLLAAYAPQASAVIAQLRVDATTNEHKAALRLLGVLPPLKGAVVTADAMFTHRDVCEQVLANGGDYILYAKDNQTTLERDLRDLFAAAELGCLPPPPAAVMGGEYADGHHPQQGARADRGADADDHDVVERLPRLAASRPSVPTRAGAANRRPEDGRGGVWDHQSVAGRGQRGPVVGLQPGSLGH</sequence>
<protein>
    <recommendedName>
        <fullName evidence="7">Mobile element protein</fullName>
    </recommendedName>
</protein>
<reference evidence="6" key="1">
    <citation type="submission" date="2017-06" db="EMBL/GenBank/DDBJ databases">
        <title>Genome analysis of Fimbriiglobus ruber SP5, the first member of the order Planctomycetales with confirmed chitinolytic capability.</title>
        <authorList>
            <person name="Ravin N.V."/>
            <person name="Rakitin A.L."/>
            <person name="Ivanova A.A."/>
            <person name="Beletsky A.V."/>
            <person name="Kulichevskaya I.S."/>
            <person name="Mardanov A.V."/>
            <person name="Dedysh S.N."/>
        </authorList>
    </citation>
    <scope>NUCLEOTIDE SEQUENCE [LARGE SCALE GENOMIC DNA]</scope>
    <source>
        <strain evidence="6">SP5</strain>
    </source>
</reference>
<dbReference type="EMBL" id="NIDE01000007">
    <property type="protein sequence ID" value="OWK41147.1"/>
    <property type="molecule type" value="Genomic_DNA"/>
</dbReference>
<feature type="domain" description="Transposase IS4-like" evidence="3">
    <location>
        <begin position="104"/>
        <end position="206"/>
    </location>
</feature>
<dbReference type="InterPro" id="IPR002559">
    <property type="entry name" value="Transposase_11"/>
</dbReference>
<evidence type="ECO:0008006" key="7">
    <source>
        <dbReference type="Google" id="ProtNLM"/>
    </source>
</evidence>
<dbReference type="InterPro" id="IPR047647">
    <property type="entry name" value="ISAs1_transpos"/>
</dbReference>
<keyword evidence="2" id="KW-1133">Transmembrane helix</keyword>
<dbReference type="Proteomes" id="UP000214646">
    <property type="component" value="Unassembled WGS sequence"/>
</dbReference>
<evidence type="ECO:0000313" key="5">
    <source>
        <dbReference type="EMBL" id="OWK41147.1"/>
    </source>
</evidence>
<evidence type="ECO:0000313" key="6">
    <source>
        <dbReference type="Proteomes" id="UP000214646"/>
    </source>
</evidence>
<dbReference type="InterPro" id="IPR032806">
    <property type="entry name" value="YbfD_N"/>
</dbReference>
<dbReference type="PANTHER" id="PTHR30298">
    <property type="entry name" value="H REPEAT-ASSOCIATED PREDICTED TRANSPOSASE"/>
    <property type="match status" value="1"/>
</dbReference>
<evidence type="ECO:0000256" key="1">
    <source>
        <dbReference type="SAM" id="MobiDB-lite"/>
    </source>
</evidence>
<dbReference type="OrthoDB" id="264746at2"/>
<comment type="caution">
    <text evidence="5">The sequence shown here is derived from an EMBL/GenBank/DDBJ whole genome shotgun (WGS) entry which is preliminary data.</text>
</comment>
<dbReference type="RefSeq" id="WP_143393372.1">
    <property type="nucleotide sequence ID" value="NZ_NIDE01000007.1"/>
</dbReference>
<evidence type="ECO:0000259" key="4">
    <source>
        <dbReference type="Pfam" id="PF13808"/>
    </source>
</evidence>
<keyword evidence="6" id="KW-1185">Reference proteome</keyword>
<evidence type="ECO:0000256" key="2">
    <source>
        <dbReference type="SAM" id="Phobius"/>
    </source>
</evidence>
<evidence type="ECO:0000259" key="3">
    <source>
        <dbReference type="Pfam" id="PF01609"/>
    </source>
</evidence>